<reference evidence="2 3" key="1">
    <citation type="submission" date="2015-11" db="EMBL/GenBank/DDBJ databases">
        <title>Expanding the genomic diversity of Burkholderia species for the development of highly accurate diagnostics.</title>
        <authorList>
            <person name="Sahl J."/>
            <person name="Keim P."/>
            <person name="Wagner D."/>
        </authorList>
    </citation>
    <scope>NUCLEOTIDE SEQUENCE [LARGE SCALE GENOMIC DNA]</scope>
    <source>
        <strain evidence="2 3">MSMB1808WGS</strain>
    </source>
</reference>
<dbReference type="AlphaFoldDB" id="A0AAW3MXH5"/>
<feature type="transmembrane region" description="Helical" evidence="1">
    <location>
        <begin position="77"/>
        <end position="94"/>
    </location>
</feature>
<accession>A0AAW3MXH5</accession>
<evidence type="ECO:0000256" key="1">
    <source>
        <dbReference type="SAM" id="Phobius"/>
    </source>
</evidence>
<protein>
    <submittedName>
        <fullName evidence="2">Uncharacterized protein</fullName>
    </submittedName>
</protein>
<organism evidence="2 3">
    <name type="scientific">Burkholderia ubonensis</name>
    <dbReference type="NCBI Taxonomy" id="101571"/>
    <lineage>
        <taxon>Bacteria</taxon>
        <taxon>Pseudomonadati</taxon>
        <taxon>Pseudomonadota</taxon>
        <taxon>Betaproteobacteria</taxon>
        <taxon>Burkholderiales</taxon>
        <taxon>Burkholderiaceae</taxon>
        <taxon>Burkholderia</taxon>
        <taxon>Burkholderia cepacia complex</taxon>
    </lineage>
</organism>
<evidence type="ECO:0000313" key="3">
    <source>
        <dbReference type="Proteomes" id="UP000056453"/>
    </source>
</evidence>
<dbReference type="Proteomes" id="UP000056453">
    <property type="component" value="Unassembled WGS sequence"/>
</dbReference>
<proteinExistence type="predicted"/>
<keyword evidence="1" id="KW-1133">Transmembrane helix</keyword>
<evidence type="ECO:0000313" key="2">
    <source>
        <dbReference type="EMBL" id="KVP97911.1"/>
    </source>
</evidence>
<keyword evidence="1" id="KW-0472">Membrane</keyword>
<sequence length="140" mass="14852">MTVVTNASKPLVCAQQYGPHALLLLVCAAVGAAAQYYQPDLGLLDGLGLPKWAECVAGISFIVLFCSSLAQGTSQPVIMAGMALLWQPLSAGIRRLLPADEALQIAYAHVQDFLLVYMALFTALVPLTLALALLSIPKDR</sequence>
<keyword evidence="3" id="KW-1185">Reference proteome</keyword>
<name>A0AAW3MXH5_9BURK</name>
<gene>
    <name evidence="2" type="ORF">WJ96_04895</name>
</gene>
<feature type="transmembrane region" description="Helical" evidence="1">
    <location>
        <begin position="21"/>
        <end position="37"/>
    </location>
</feature>
<keyword evidence="1" id="KW-0812">Transmembrane</keyword>
<feature type="transmembrane region" description="Helical" evidence="1">
    <location>
        <begin position="49"/>
        <end position="70"/>
    </location>
</feature>
<dbReference type="EMBL" id="LPBJ01000047">
    <property type="protein sequence ID" value="KVP97911.1"/>
    <property type="molecule type" value="Genomic_DNA"/>
</dbReference>
<comment type="caution">
    <text evidence="2">The sequence shown here is derived from an EMBL/GenBank/DDBJ whole genome shotgun (WGS) entry which is preliminary data.</text>
</comment>
<feature type="transmembrane region" description="Helical" evidence="1">
    <location>
        <begin position="114"/>
        <end position="136"/>
    </location>
</feature>
<dbReference type="RefSeq" id="WP_059954032.1">
    <property type="nucleotide sequence ID" value="NZ_LPBJ01000047.1"/>
</dbReference>